<feature type="non-terminal residue" evidence="1">
    <location>
        <position position="70"/>
    </location>
</feature>
<organism evidence="1 2">
    <name type="scientific">Jiangella rhizosphaerae</name>
    <dbReference type="NCBI Taxonomy" id="2293569"/>
    <lineage>
        <taxon>Bacteria</taxon>
        <taxon>Bacillati</taxon>
        <taxon>Actinomycetota</taxon>
        <taxon>Actinomycetes</taxon>
        <taxon>Jiangellales</taxon>
        <taxon>Jiangellaceae</taxon>
        <taxon>Jiangella</taxon>
    </lineage>
</organism>
<dbReference type="Proteomes" id="UP000284057">
    <property type="component" value="Unassembled WGS sequence"/>
</dbReference>
<reference evidence="1 2" key="1">
    <citation type="submission" date="2018-09" db="EMBL/GenBank/DDBJ databases">
        <title>Isolation, diversity and antifungal activity of actinobacteria from wheat.</title>
        <authorList>
            <person name="Han C."/>
        </authorList>
    </citation>
    <scope>NUCLEOTIDE SEQUENCE [LARGE SCALE GENOMIC DNA]</scope>
    <source>
        <strain evidence="1 2">NEAU-YY265</strain>
    </source>
</reference>
<comment type="caution">
    <text evidence="1">The sequence shown here is derived from an EMBL/GenBank/DDBJ whole genome shotgun (WGS) entry which is preliminary data.</text>
</comment>
<proteinExistence type="predicted"/>
<dbReference type="EMBL" id="QUAL01000346">
    <property type="protein sequence ID" value="RIQ14466.1"/>
    <property type="molecule type" value="Genomic_DNA"/>
</dbReference>
<evidence type="ECO:0000313" key="2">
    <source>
        <dbReference type="Proteomes" id="UP000284057"/>
    </source>
</evidence>
<dbReference type="AlphaFoldDB" id="A0A418KJT7"/>
<gene>
    <name evidence="1" type="ORF">DY240_24625</name>
</gene>
<name>A0A418KJT7_9ACTN</name>
<keyword evidence="2" id="KW-1185">Reference proteome</keyword>
<accession>A0A418KJT7</accession>
<protein>
    <submittedName>
        <fullName evidence="1">Uncharacterized protein</fullName>
    </submittedName>
</protein>
<evidence type="ECO:0000313" key="1">
    <source>
        <dbReference type="EMBL" id="RIQ14466.1"/>
    </source>
</evidence>
<sequence>MGHRAPPRPIRALVLVESTLSVGAGKIICMFEEALLTAPPPEAAPPVEWMAASPCDDPSVADIDPALLEQ</sequence>